<evidence type="ECO:0000313" key="3">
    <source>
        <dbReference type="Proteomes" id="UP000011744"/>
    </source>
</evidence>
<sequence>FNGNVDLSYTISDGQGGTTAGSASFDVAAVNDGPTTSEVSLASGTEDRSFTITAEQLLAHAGDVDGDALS</sequence>
<keyword evidence="3" id="KW-1185">Reference proteome</keyword>
<name>M2Y2Y5_9PROT</name>
<feature type="domain" description="Cadherin-like" evidence="1">
    <location>
        <begin position="30"/>
        <end position="70"/>
    </location>
</feature>
<accession>M2Y2Y5</accession>
<organism evidence="2 3">
    <name type="scientific">Paramagnetospirillum caucaseum</name>
    <dbReference type="NCBI Taxonomy" id="1244869"/>
    <lineage>
        <taxon>Bacteria</taxon>
        <taxon>Pseudomonadati</taxon>
        <taxon>Pseudomonadota</taxon>
        <taxon>Alphaproteobacteria</taxon>
        <taxon>Rhodospirillales</taxon>
        <taxon>Magnetospirillaceae</taxon>
        <taxon>Paramagnetospirillum</taxon>
    </lineage>
</organism>
<comment type="caution">
    <text evidence="2">The sequence shown here is derived from an EMBL/GenBank/DDBJ whole genome shotgun (WGS) entry which is preliminary data.</text>
</comment>
<dbReference type="RefSeq" id="WP_008623055.1">
    <property type="nucleotide sequence ID" value="NZ_AONQ01000232.1"/>
</dbReference>
<dbReference type="AlphaFoldDB" id="M2Y2Y5"/>
<dbReference type="Pfam" id="PF17892">
    <property type="entry name" value="Cadherin_5"/>
    <property type="match status" value="1"/>
</dbReference>
<dbReference type="InterPro" id="IPR041690">
    <property type="entry name" value="Cadherin_5"/>
</dbReference>
<dbReference type="Proteomes" id="UP000011744">
    <property type="component" value="Unassembled WGS sequence"/>
</dbReference>
<dbReference type="EMBL" id="AONQ01000232">
    <property type="protein sequence ID" value="EME67446.1"/>
    <property type="molecule type" value="Genomic_DNA"/>
</dbReference>
<protein>
    <submittedName>
        <fullName evidence="2">Large exoprotein</fullName>
    </submittedName>
</protein>
<evidence type="ECO:0000313" key="2">
    <source>
        <dbReference type="EMBL" id="EME67446.1"/>
    </source>
</evidence>
<feature type="non-terminal residue" evidence="2">
    <location>
        <position position="1"/>
    </location>
</feature>
<evidence type="ECO:0000259" key="1">
    <source>
        <dbReference type="Pfam" id="PF17892"/>
    </source>
</evidence>
<proteinExistence type="predicted"/>
<feature type="non-terminal residue" evidence="2">
    <location>
        <position position="70"/>
    </location>
</feature>
<dbReference type="eggNOG" id="COG2931">
    <property type="taxonomic scope" value="Bacteria"/>
</dbReference>
<gene>
    <name evidence="2" type="ORF">H261_23472</name>
</gene>
<reference evidence="2 3" key="1">
    <citation type="journal article" date="2014" name="Genome Announc.">
        <title>Draft Genome Sequence of Magnetospirillum sp. Strain SO-1, a Freshwater Magnetotactic Bacterium Isolated from the Ol'khovka River, Russia.</title>
        <authorList>
            <person name="Grouzdev D.S."/>
            <person name="Dziuba M.V."/>
            <person name="Sukhacheva M.S."/>
            <person name="Mardanov A.V."/>
            <person name="Beletskiy A.V."/>
            <person name="Kuznetsov B.B."/>
            <person name="Skryabin K.G."/>
        </authorList>
    </citation>
    <scope>NUCLEOTIDE SEQUENCE [LARGE SCALE GENOMIC DNA]</scope>
    <source>
        <strain evidence="2 3">SO-1</strain>
    </source>
</reference>
<dbReference type="STRING" id="1244869.H261_23472"/>